<feature type="chain" id="PRO_5047111040" evidence="1">
    <location>
        <begin position="20"/>
        <end position="116"/>
    </location>
</feature>
<reference evidence="2 3" key="1">
    <citation type="submission" date="2020-03" db="EMBL/GenBank/DDBJ databases">
        <title>Cyclobacterium plantarum sp. nov., a marine bacterium isolated from a coastal-marine wetland.</title>
        <authorList>
            <person name="Sanchez-Porro C."/>
            <person name="Ventosa A."/>
            <person name="Amoozegar M."/>
        </authorList>
    </citation>
    <scope>NUCLEOTIDE SEQUENCE [LARGE SCALE GENOMIC DNA]</scope>
    <source>
        <strain evidence="2 3">GBPx2</strain>
    </source>
</reference>
<sequence>MKLMILLCGLAFISIHVQAQSDLELEKRTTDKDYHFQEYDALQFEAINSDISTTTFLAKDLPYEKSPSPRAPMGNYKDFKIIKIKLPVDIDLNSLEVGTLPKKDIKEYLVKRDIKP</sequence>
<keyword evidence="3" id="KW-1185">Reference proteome</keyword>
<accession>A0ABX0H916</accession>
<evidence type="ECO:0000313" key="3">
    <source>
        <dbReference type="Proteomes" id="UP000649799"/>
    </source>
</evidence>
<organism evidence="2 3">
    <name type="scientific">Cyclobacterium plantarum</name>
    <dbReference type="NCBI Taxonomy" id="2716263"/>
    <lineage>
        <taxon>Bacteria</taxon>
        <taxon>Pseudomonadati</taxon>
        <taxon>Bacteroidota</taxon>
        <taxon>Cytophagia</taxon>
        <taxon>Cytophagales</taxon>
        <taxon>Cyclobacteriaceae</taxon>
        <taxon>Cyclobacterium</taxon>
    </lineage>
</organism>
<comment type="caution">
    <text evidence="2">The sequence shown here is derived from an EMBL/GenBank/DDBJ whole genome shotgun (WGS) entry which is preliminary data.</text>
</comment>
<evidence type="ECO:0000256" key="1">
    <source>
        <dbReference type="SAM" id="SignalP"/>
    </source>
</evidence>
<gene>
    <name evidence="2" type="ORF">G9Q97_07805</name>
</gene>
<protein>
    <submittedName>
        <fullName evidence="2">Uncharacterized protein</fullName>
    </submittedName>
</protein>
<dbReference type="EMBL" id="JAANYN010000002">
    <property type="protein sequence ID" value="NHE56716.1"/>
    <property type="molecule type" value="Genomic_DNA"/>
</dbReference>
<dbReference type="Proteomes" id="UP000649799">
    <property type="component" value="Unassembled WGS sequence"/>
</dbReference>
<feature type="signal peptide" evidence="1">
    <location>
        <begin position="1"/>
        <end position="19"/>
    </location>
</feature>
<dbReference type="RefSeq" id="WP_166144989.1">
    <property type="nucleotide sequence ID" value="NZ_JAANYN010000002.1"/>
</dbReference>
<keyword evidence="1" id="KW-0732">Signal</keyword>
<evidence type="ECO:0000313" key="2">
    <source>
        <dbReference type="EMBL" id="NHE56716.1"/>
    </source>
</evidence>
<proteinExistence type="predicted"/>
<name>A0ABX0H916_9BACT</name>